<protein>
    <submittedName>
        <fullName evidence="3">Phosphatase PAP2 family protein</fullName>
    </submittedName>
</protein>
<dbReference type="Gene3D" id="1.20.144.10">
    <property type="entry name" value="Phosphatidic acid phosphatase type 2/haloperoxidase"/>
    <property type="match status" value="1"/>
</dbReference>
<feature type="transmembrane region" description="Helical" evidence="1">
    <location>
        <begin position="180"/>
        <end position="198"/>
    </location>
</feature>
<dbReference type="AlphaFoldDB" id="A0A5N0UTH4"/>
<keyword evidence="4" id="KW-1185">Reference proteome</keyword>
<gene>
    <name evidence="3" type="ORF">FPZ12_032205</name>
</gene>
<keyword evidence="1" id="KW-0812">Transmembrane</keyword>
<dbReference type="RefSeq" id="WP_144750859.1">
    <property type="nucleotide sequence ID" value="NZ_VMNW02000066.1"/>
</dbReference>
<sequence length="209" mass="21857">MIRWLVTGVVTLALFVALGAAVTAHPLGVDLSVASAFQGWWRGTGGELTKVASDWLGLVLPAVFAVGMLLGAALCVYRGRRHEALVLVRVLVVYGLCRLTSPVGKPLFLRVRPRVYAEFSYPSGHVVSAASAGLAAVLLCVWLAPKYGKRVALVASVWTAVVALTRLMLGVHWLTDTVGAVLAVLGVGLVAASVLRLLPGPVSARADAA</sequence>
<comment type="caution">
    <text evidence="3">The sequence shown here is derived from an EMBL/GenBank/DDBJ whole genome shotgun (WGS) entry which is preliminary data.</text>
</comment>
<name>A0A5N0UTH4_9PSEU</name>
<feature type="transmembrane region" description="Helical" evidence="1">
    <location>
        <begin position="58"/>
        <end position="77"/>
    </location>
</feature>
<dbReference type="SMART" id="SM00014">
    <property type="entry name" value="acidPPc"/>
    <property type="match status" value="1"/>
</dbReference>
<dbReference type="OrthoDB" id="3699141at2"/>
<evidence type="ECO:0000256" key="1">
    <source>
        <dbReference type="SAM" id="Phobius"/>
    </source>
</evidence>
<dbReference type="InterPro" id="IPR036938">
    <property type="entry name" value="PAP2/HPO_sf"/>
</dbReference>
<keyword evidence="1" id="KW-0472">Membrane</keyword>
<feature type="domain" description="Phosphatidic acid phosphatase type 2/haloperoxidase" evidence="2">
    <location>
        <begin position="85"/>
        <end position="192"/>
    </location>
</feature>
<reference evidence="3" key="1">
    <citation type="submission" date="2019-09" db="EMBL/GenBank/DDBJ databases">
        <authorList>
            <person name="Teo W.F.A."/>
            <person name="Duangmal K."/>
        </authorList>
    </citation>
    <scope>NUCLEOTIDE SEQUENCE [LARGE SCALE GENOMIC DNA]</scope>
    <source>
        <strain evidence="3">K81G1</strain>
    </source>
</reference>
<dbReference type="SUPFAM" id="SSF48317">
    <property type="entry name" value="Acid phosphatase/Vanadium-dependent haloperoxidase"/>
    <property type="match status" value="1"/>
</dbReference>
<feature type="transmembrane region" description="Helical" evidence="1">
    <location>
        <begin position="84"/>
        <end position="104"/>
    </location>
</feature>
<dbReference type="Proteomes" id="UP000319769">
    <property type="component" value="Unassembled WGS sequence"/>
</dbReference>
<dbReference type="InterPro" id="IPR000326">
    <property type="entry name" value="PAP2/HPO"/>
</dbReference>
<feature type="transmembrane region" description="Helical" evidence="1">
    <location>
        <begin position="151"/>
        <end position="174"/>
    </location>
</feature>
<dbReference type="EMBL" id="VMNW02000066">
    <property type="protein sequence ID" value="KAA9154426.1"/>
    <property type="molecule type" value="Genomic_DNA"/>
</dbReference>
<dbReference type="Pfam" id="PF01569">
    <property type="entry name" value="PAP2"/>
    <property type="match status" value="1"/>
</dbReference>
<proteinExistence type="predicted"/>
<keyword evidence="1" id="KW-1133">Transmembrane helix</keyword>
<evidence type="ECO:0000259" key="2">
    <source>
        <dbReference type="SMART" id="SM00014"/>
    </source>
</evidence>
<evidence type="ECO:0000313" key="3">
    <source>
        <dbReference type="EMBL" id="KAA9154426.1"/>
    </source>
</evidence>
<evidence type="ECO:0000313" key="4">
    <source>
        <dbReference type="Proteomes" id="UP000319769"/>
    </source>
</evidence>
<organism evidence="3 4">
    <name type="scientific">Amycolatopsis acidicola</name>
    <dbReference type="NCBI Taxonomy" id="2596893"/>
    <lineage>
        <taxon>Bacteria</taxon>
        <taxon>Bacillati</taxon>
        <taxon>Actinomycetota</taxon>
        <taxon>Actinomycetes</taxon>
        <taxon>Pseudonocardiales</taxon>
        <taxon>Pseudonocardiaceae</taxon>
        <taxon>Amycolatopsis</taxon>
    </lineage>
</organism>
<accession>A0A5N0UTH4</accession>
<feature type="transmembrane region" description="Helical" evidence="1">
    <location>
        <begin position="124"/>
        <end position="144"/>
    </location>
</feature>